<dbReference type="AlphaFoldDB" id="A0A370HK57"/>
<evidence type="ECO:0008006" key="3">
    <source>
        <dbReference type="Google" id="ProtNLM"/>
    </source>
</evidence>
<organism evidence="1 2">
    <name type="scientific">Nocardia pseudobrasiliensis</name>
    <dbReference type="NCBI Taxonomy" id="45979"/>
    <lineage>
        <taxon>Bacteria</taxon>
        <taxon>Bacillati</taxon>
        <taxon>Actinomycetota</taxon>
        <taxon>Actinomycetes</taxon>
        <taxon>Mycobacteriales</taxon>
        <taxon>Nocardiaceae</taxon>
        <taxon>Nocardia</taxon>
    </lineage>
</organism>
<sequence length="106" mass="11719">MEAASCLIELDRPEQAIATLEPQLPQWHPENRRDIGRGLALLAIALARSGQPDDAVRVAQHALAIVAETRSTRTEQQLYRIVRELHTGGAVTHAAQLRITMRHTIG</sequence>
<protein>
    <recommendedName>
        <fullName evidence="3">Tetratricopeptide repeat protein</fullName>
    </recommendedName>
</protein>
<dbReference type="Proteomes" id="UP000254869">
    <property type="component" value="Unassembled WGS sequence"/>
</dbReference>
<proteinExistence type="predicted"/>
<dbReference type="STRING" id="1210086.GCA_001613105_07947"/>
<name>A0A370HK57_9NOCA</name>
<evidence type="ECO:0000313" key="2">
    <source>
        <dbReference type="Proteomes" id="UP000254869"/>
    </source>
</evidence>
<gene>
    <name evidence="1" type="ORF">DFR76_1243</name>
</gene>
<keyword evidence="2" id="KW-1185">Reference proteome</keyword>
<dbReference type="InterPro" id="IPR011990">
    <property type="entry name" value="TPR-like_helical_dom_sf"/>
</dbReference>
<comment type="caution">
    <text evidence="1">The sequence shown here is derived from an EMBL/GenBank/DDBJ whole genome shotgun (WGS) entry which is preliminary data.</text>
</comment>
<dbReference type="RefSeq" id="WP_068009810.1">
    <property type="nucleotide sequence ID" value="NZ_QQBC01000024.1"/>
</dbReference>
<accession>A0A370HK57</accession>
<evidence type="ECO:0000313" key="1">
    <source>
        <dbReference type="EMBL" id="RDI58952.1"/>
    </source>
</evidence>
<dbReference type="EMBL" id="QQBC01000024">
    <property type="protein sequence ID" value="RDI58952.1"/>
    <property type="molecule type" value="Genomic_DNA"/>
</dbReference>
<dbReference type="SUPFAM" id="SSF48452">
    <property type="entry name" value="TPR-like"/>
    <property type="match status" value="1"/>
</dbReference>
<reference evidence="1 2" key="1">
    <citation type="submission" date="2018-07" db="EMBL/GenBank/DDBJ databases">
        <title>Genomic Encyclopedia of Type Strains, Phase IV (KMG-IV): sequencing the most valuable type-strain genomes for metagenomic binning, comparative biology and taxonomic classification.</title>
        <authorList>
            <person name="Goeker M."/>
        </authorList>
    </citation>
    <scope>NUCLEOTIDE SEQUENCE [LARGE SCALE GENOMIC DNA]</scope>
    <source>
        <strain evidence="1 2">DSM 44290</strain>
    </source>
</reference>
<dbReference type="Gene3D" id="1.25.40.10">
    <property type="entry name" value="Tetratricopeptide repeat domain"/>
    <property type="match status" value="1"/>
</dbReference>